<dbReference type="SMART" id="SM00156">
    <property type="entry name" value="PP2Ac"/>
    <property type="match status" value="1"/>
</dbReference>
<keyword evidence="1" id="KW-0479">Metal-binding</keyword>
<dbReference type="GO" id="GO:0046872">
    <property type="term" value="F:metal ion binding"/>
    <property type="evidence" value="ECO:0007669"/>
    <property type="project" value="UniProtKB-KW"/>
</dbReference>
<dbReference type="Pfam" id="PF00149">
    <property type="entry name" value="Metallophos"/>
    <property type="match status" value="1"/>
</dbReference>
<dbReference type="InterPro" id="IPR004843">
    <property type="entry name" value="Calcineurin-like_PHP"/>
</dbReference>
<dbReference type="EMBL" id="HBIJ01022631">
    <property type="protein sequence ID" value="CAE0373983.1"/>
    <property type="molecule type" value="Transcribed_RNA"/>
</dbReference>
<dbReference type="EC" id="3.1.3.16" evidence="4"/>
<evidence type="ECO:0000256" key="1">
    <source>
        <dbReference type="ARBA" id="ARBA00022723"/>
    </source>
</evidence>
<evidence type="ECO:0000256" key="2">
    <source>
        <dbReference type="ARBA" id="ARBA00022801"/>
    </source>
</evidence>
<dbReference type="Gene3D" id="3.60.21.10">
    <property type="match status" value="1"/>
</dbReference>
<comment type="similarity">
    <text evidence="4">Belongs to the PPP phosphatase family.</text>
</comment>
<dbReference type="InterPro" id="IPR006186">
    <property type="entry name" value="Ser/Thr-sp_prot-phosphatase"/>
</dbReference>
<dbReference type="SUPFAM" id="SSF56300">
    <property type="entry name" value="Metallo-dependent phosphatases"/>
    <property type="match status" value="1"/>
</dbReference>
<comment type="catalytic activity">
    <reaction evidence="4">
        <text>O-phospho-L-threonyl-[protein] + H2O = L-threonyl-[protein] + phosphate</text>
        <dbReference type="Rhea" id="RHEA:47004"/>
        <dbReference type="Rhea" id="RHEA-COMP:11060"/>
        <dbReference type="Rhea" id="RHEA-COMP:11605"/>
        <dbReference type="ChEBI" id="CHEBI:15377"/>
        <dbReference type="ChEBI" id="CHEBI:30013"/>
        <dbReference type="ChEBI" id="CHEBI:43474"/>
        <dbReference type="ChEBI" id="CHEBI:61977"/>
        <dbReference type="EC" id="3.1.3.16"/>
    </reaction>
</comment>
<protein>
    <recommendedName>
        <fullName evidence="4">Serine/threonine-protein phosphatase</fullName>
        <ecNumber evidence="4">3.1.3.16</ecNumber>
    </recommendedName>
</protein>
<dbReference type="PROSITE" id="PS00125">
    <property type="entry name" value="SER_THR_PHOSPHATASE"/>
    <property type="match status" value="1"/>
</dbReference>
<keyword evidence="2 4" id="KW-0378">Hydrolase</keyword>
<keyword evidence="3" id="KW-0464">Manganese</keyword>
<name>A0A7S3K3Q5_9STRA</name>
<feature type="domain" description="Serine/threonine specific protein phosphatases" evidence="5">
    <location>
        <begin position="111"/>
        <end position="116"/>
    </location>
</feature>
<dbReference type="GO" id="GO:0004722">
    <property type="term" value="F:protein serine/threonine phosphatase activity"/>
    <property type="evidence" value="ECO:0007669"/>
    <property type="project" value="UniProtKB-EC"/>
</dbReference>
<sequence length="292" mass="33007">MVLELDRWIEGLIERRERIGSDTEVCELCSMACHVLGEESNVVRVASPVTICGDIHGQFGDLLELFRICGKVPEKNYVFLGDYVDRGRDSLEVFELLLCLKVRWPNHVTLLRGNHESRQITQVYGFYDECIWKYGSALVWRECCKVFDLLTICALIDNCVLCVHGGLSPYVPSIHEIHCLERNKELPVEGPICDMLWSDPAEDDQVQAWSLSNRGAGYLFGAKAVETFHYINNTELLCRAHQLVMSGYKFHFSDQSCLTIWSAPNYCGRCGNLAAALSLPESNFLTFNSPAV</sequence>
<dbReference type="PANTHER" id="PTHR45619">
    <property type="entry name" value="SERINE/THREONINE-PROTEIN PHOSPHATASE PP2A-RELATED"/>
    <property type="match status" value="1"/>
</dbReference>
<evidence type="ECO:0000256" key="4">
    <source>
        <dbReference type="RuleBase" id="RU004273"/>
    </source>
</evidence>
<dbReference type="InterPro" id="IPR029052">
    <property type="entry name" value="Metallo-depent_PP-like"/>
</dbReference>
<proteinExistence type="inferred from homology"/>
<dbReference type="InterPro" id="IPR047129">
    <property type="entry name" value="PPA2-like"/>
</dbReference>
<organism evidence="6">
    <name type="scientific">Aureoumbra lagunensis</name>
    <dbReference type="NCBI Taxonomy" id="44058"/>
    <lineage>
        <taxon>Eukaryota</taxon>
        <taxon>Sar</taxon>
        <taxon>Stramenopiles</taxon>
        <taxon>Ochrophyta</taxon>
        <taxon>Pelagophyceae</taxon>
        <taxon>Pelagomonadales</taxon>
        <taxon>Aureoumbra</taxon>
    </lineage>
</organism>
<evidence type="ECO:0000256" key="3">
    <source>
        <dbReference type="ARBA" id="ARBA00023211"/>
    </source>
</evidence>
<dbReference type="PRINTS" id="PR00114">
    <property type="entry name" value="STPHPHTASE"/>
</dbReference>
<dbReference type="AlphaFoldDB" id="A0A7S3K3Q5"/>
<accession>A0A7S3K3Q5</accession>
<gene>
    <name evidence="6" type="ORF">ALAG00032_LOCUS14786</name>
</gene>
<evidence type="ECO:0000259" key="5">
    <source>
        <dbReference type="PROSITE" id="PS00125"/>
    </source>
</evidence>
<reference evidence="6" key="1">
    <citation type="submission" date="2021-01" db="EMBL/GenBank/DDBJ databases">
        <authorList>
            <person name="Corre E."/>
            <person name="Pelletier E."/>
            <person name="Niang G."/>
            <person name="Scheremetjew M."/>
            <person name="Finn R."/>
            <person name="Kale V."/>
            <person name="Holt S."/>
            <person name="Cochrane G."/>
            <person name="Meng A."/>
            <person name="Brown T."/>
            <person name="Cohen L."/>
        </authorList>
    </citation>
    <scope>NUCLEOTIDE SEQUENCE</scope>
    <source>
        <strain evidence="6">CCMP1510</strain>
    </source>
</reference>
<evidence type="ECO:0000313" key="6">
    <source>
        <dbReference type="EMBL" id="CAE0373983.1"/>
    </source>
</evidence>